<name>A0A9P0QEE6_ACAOB</name>
<organism evidence="1 2">
    <name type="scientific">Acanthoscelides obtectus</name>
    <name type="common">Bean weevil</name>
    <name type="synonym">Bruchus obtectus</name>
    <dbReference type="NCBI Taxonomy" id="200917"/>
    <lineage>
        <taxon>Eukaryota</taxon>
        <taxon>Metazoa</taxon>
        <taxon>Ecdysozoa</taxon>
        <taxon>Arthropoda</taxon>
        <taxon>Hexapoda</taxon>
        <taxon>Insecta</taxon>
        <taxon>Pterygota</taxon>
        <taxon>Neoptera</taxon>
        <taxon>Endopterygota</taxon>
        <taxon>Coleoptera</taxon>
        <taxon>Polyphaga</taxon>
        <taxon>Cucujiformia</taxon>
        <taxon>Chrysomeloidea</taxon>
        <taxon>Chrysomelidae</taxon>
        <taxon>Bruchinae</taxon>
        <taxon>Bruchini</taxon>
        <taxon>Acanthoscelides</taxon>
    </lineage>
</organism>
<dbReference type="Proteomes" id="UP001152888">
    <property type="component" value="Unassembled WGS sequence"/>
</dbReference>
<evidence type="ECO:0000313" key="2">
    <source>
        <dbReference type="Proteomes" id="UP001152888"/>
    </source>
</evidence>
<proteinExistence type="predicted"/>
<dbReference type="EMBL" id="CAKOFQ010009679">
    <property type="protein sequence ID" value="CAH2018258.1"/>
    <property type="molecule type" value="Genomic_DNA"/>
</dbReference>
<gene>
    <name evidence="1" type="ORF">ACAOBT_LOCUS36517</name>
</gene>
<comment type="caution">
    <text evidence="1">The sequence shown here is derived from an EMBL/GenBank/DDBJ whole genome shotgun (WGS) entry which is preliminary data.</text>
</comment>
<keyword evidence="2" id="KW-1185">Reference proteome</keyword>
<sequence>MCKKRIFDVQVVKSTPSTAPKKMGFMWPYSY</sequence>
<protein>
    <submittedName>
        <fullName evidence="1">Uncharacterized protein</fullName>
    </submittedName>
</protein>
<accession>A0A9P0QEE6</accession>
<evidence type="ECO:0000313" key="1">
    <source>
        <dbReference type="EMBL" id="CAH2018258.1"/>
    </source>
</evidence>
<dbReference type="AlphaFoldDB" id="A0A9P0QEE6"/>
<reference evidence="1" key="1">
    <citation type="submission" date="2022-03" db="EMBL/GenBank/DDBJ databases">
        <authorList>
            <person name="Sayadi A."/>
        </authorList>
    </citation>
    <scope>NUCLEOTIDE SEQUENCE</scope>
</reference>